<sequence>MRPPLLRHDGLLLRPWEPRDAAALTRACGDPGIQRWTSLPTPFGAPEADTFIAESAHQLADGSAAQLGVFADGGGLLGGVSLTERAELSYWTAPWARGRGVAERASRALLRWGFDEGGLARVGWRAEVGNHASRLVALRLGFQIEGVARGVPCGQRRPDRTWLASLLAGELSAGGADRPAGPGTVAARQAATFSAPAPTVSFRADAGTRLTLRPPTPDDVPAMVAALADPETVRWLVQPPGDRAAAARAAVAMASAAWAAGEEVSLTIGDENGNYLGEIHLRLLAGQPDVGRVRFHVGPAARGRGVATGALRAVVGWAFPALALTRVEWHAWAGNEPSRKVAERVGFVWEGVTRVVRQGRQRDVWRSALLASDLRPTAPAEARLTGGQR</sequence>
<dbReference type="EMBL" id="BAAARY010000009">
    <property type="protein sequence ID" value="GAA2523746.1"/>
    <property type="molecule type" value="Genomic_DNA"/>
</dbReference>
<dbReference type="PANTHER" id="PTHR43441">
    <property type="entry name" value="RIBOSOMAL-PROTEIN-SERINE ACETYLTRANSFERASE"/>
    <property type="match status" value="1"/>
</dbReference>
<gene>
    <name evidence="2" type="ORF">GCM10010201_22680</name>
</gene>
<dbReference type="Proteomes" id="UP001499978">
    <property type="component" value="Unassembled WGS sequence"/>
</dbReference>
<dbReference type="RefSeq" id="WP_344172049.1">
    <property type="nucleotide sequence ID" value="NZ_BAAARY010000009.1"/>
</dbReference>
<comment type="caution">
    <text evidence="2">The sequence shown here is derived from an EMBL/GenBank/DDBJ whole genome shotgun (WGS) entry which is preliminary data.</text>
</comment>
<reference evidence="2 3" key="1">
    <citation type="journal article" date="2019" name="Int. J. Syst. Evol. Microbiol.">
        <title>The Global Catalogue of Microorganisms (GCM) 10K type strain sequencing project: providing services to taxonomists for standard genome sequencing and annotation.</title>
        <authorList>
            <consortium name="The Broad Institute Genomics Platform"/>
            <consortium name="The Broad Institute Genome Sequencing Center for Infectious Disease"/>
            <person name="Wu L."/>
            <person name="Ma J."/>
        </authorList>
    </citation>
    <scope>NUCLEOTIDE SEQUENCE [LARGE SCALE GENOMIC DNA]</scope>
    <source>
        <strain evidence="2 3">JCM 3367</strain>
    </source>
</reference>
<dbReference type="InterPro" id="IPR016181">
    <property type="entry name" value="Acyl_CoA_acyltransferase"/>
</dbReference>
<dbReference type="SUPFAM" id="SSF55729">
    <property type="entry name" value="Acyl-CoA N-acyltransferases (Nat)"/>
    <property type="match status" value="2"/>
</dbReference>
<evidence type="ECO:0000313" key="2">
    <source>
        <dbReference type="EMBL" id="GAA2523746.1"/>
    </source>
</evidence>
<proteinExistence type="predicted"/>
<dbReference type="PANTHER" id="PTHR43441:SF10">
    <property type="entry name" value="ACETYLTRANSFERASE"/>
    <property type="match status" value="1"/>
</dbReference>
<feature type="domain" description="N-acetyltransferase" evidence="1">
    <location>
        <begin position="210"/>
        <end position="371"/>
    </location>
</feature>
<evidence type="ECO:0000259" key="1">
    <source>
        <dbReference type="PROSITE" id="PS51186"/>
    </source>
</evidence>
<dbReference type="Pfam" id="PF13302">
    <property type="entry name" value="Acetyltransf_3"/>
    <property type="match status" value="2"/>
</dbReference>
<name>A0ABN3NJ54_9ACTN</name>
<dbReference type="PROSITE" id="PS51186">
    <property type="entry name" value="GNAT"/>
    <property type="match status" value="2"/>
</dbReference>
<dbReference type="Gene3D" id="3.40.630.30">
    <property type="match status" value="2"/>
</dbReference>
<organism evidence="2 3">
    <name type="scientific">Pilimelia columellifera subsp. columellifera</name>
    <dbReference type="NCBI Taxonomy" id="706583"/>
    <lineage>
        <taxon>Bacteria</taxon>
        <taxon>Bacillati</taxon>
        <taxon>Actinomycetota</taxon>
        <taxon>Actinomycetes</taxon>
        <taxon>Micromonosporales</taxon>
        <taxon>Micromonosporaceae</taxon>
        <taxon>Pilimelia</taxon>
    </lineage>
</organism>
<dbReference type="InterPro" id="IPR000182">
    <property type="entry name" value="GNAT_dom"/>
</dbReference>
<feature type="domain" description="N-acetyltransferase" evidence="1">
    <location>
        <begin position="11"/>
        <end position="168"/>
    </location>
</feature>
<accession>A0ABN3NJ54</accession>
<protein>
    <recommendedName>
        <fullName evidence="1">N-acetyltransferase domain-containing protein</fullName>
    </recommendedName>
</protein>
<dbReference type="InterPro" id="IPR051908">
    <property type="entry name" value="Ribosomal_N-acetyltransferase"/>
</dbReference>
<keyword evidence="3" id="KW-1185">Reference proteome</keyword>
<evidence type="ECO:0000313" key="3">
    <source>
        <dbReference type="Proteomes" id="UP001499978"/>
    </source>
</evidence>